<feature type="transmembrane region" description="Helical" evidence="2">
    <location>
        <begin position="20"/>
        <end position="38"/>
    </location>
</feature>
<evidence type="ECO:0000313" key="4">
    <source>
        <dbReference type="Proteomes" id="UP001437256"/>
    </source>
</evidence>
<keyword evidence="2" id="KW-1133">Transmembrane helix</keyword>
<keyword evidence="2" id="KW-0812">Transmembrane</keyword>
<name>A0ABR2ZB64_9AGAR</name>
<protein>
    <submittedName>
        <fullName evidence="3">Uncharacterized protein</fullName>
    </submittedName>
</protein>
<dbReference type="Proteomes" id="UP001437256">
    <property type="component" value="Unassembled WGS sequence"/>
</dbReference>
<comment type="caution">
    <text evidence="3">The sequence shown here is derived from an EMBL/GenBank/DDBJ whole genome shotgun (WGS) entry which is preliminary data.</text>
</comment>
<keyword evidence="2" id="KW-0472">Membrane</keyword>
<evidence type="ECO:0000256" key="2">
    <source>
        <dbReference type="SAM" id="Phobius"/>
    </source>
</evidence>
<evidence type="ECO:0000313" key="3">
    <source>
        <dbReference type="EMBL" id="KAL0058239.1"/>
    </source>
</evidence>
<gene>
    <name evidence="3" type="ORF">AAF712_015088</name>
</gene>
<evidence type="ECO:0000256" key="1">
    <source>
        <dbReference type="SAM" id="MobiDB-lite"/>
    </source>
</evidence>
<organism evidence="3 4">
    <name type="scientific">Marasmius tenuissimus</name>
    <dbReference type="NCBI Taxonomy" id="585030"/>
    <lineage>
        <taxon>Eukaryota</taxon>
        <taxon>Fungi</taxon>
        <taxon>Dikarya</taxon>
        <taxon>Basidiomycota</taxon>
        <taxon>Agaricomycotina</taxon>
        <taxon>Agaricomycetes</taxon>
        <taxon>Agaricomycetidae</taxon>
        <taxon>Agaricales</taxon>
        <taxon>Marasmiineae</taxon>
        <taxon>Marasmiaceae</taxon>
        <taxon>Marasmius</taxon>
    </lineage>
</organism>
<sequence>MAAMLSNPATQGIFPVDLSAIAYLMAGLAPTLVIVRVAHGKSVDSVQQVMSIHFAEQASQQGTTFGLNVLRTTLDIRSHRRDDADDARVETANPEEKIGETGMV</sequence>
<keyword evidence="4" id="KW-1185">Reference proteome</keyword>
<proteinExistence type="predicted"/>
<reference evidence="3 4" key="1">
    <citation type="submission" date="2024-05" db="EMBL/GenBank/DDBJ databases">
        <title>A draft genome resource for the thread blight pathogen Marasmius tenuissimus strain MS-2.</title>
        <authorList>
            <person name="Yulfo-Soto G.E."/>
            <person name="Baruah I.K."/>
            <person name="Amoako-Attah I."/>
            <person name="Bukari Y."/>
            <person name="Meinhardt L.W."/>
            <person name="Bailey B.A."/>
            <person name="Cohen S.P."/>
        </authorList>
    </citation>
    <scope>NUCLEOTIDE SEQUENCE [LARGE SCALE GENOMIC DNA]</scope>
    <source>
        <strain evidence="3 4">MS-2</strain>
    </source>
</reference>
<feature type="region of interest" description="Disordered" evidence="1">
    <location>
        <begin position="80"/>
        <end position="104"/>
    </location>
</feature>
<dbReference type="EMBL" id="JBBXMP010000344">
    <property type="protein sequence ID" value="KAL0058239.1"/>
    <property type="molecule type" value="Genomic_DNA"/>
</dbReference>
<accession>A0ABR2ZB64</accession>